<evidence type="ECO:0000256" key="1">
    <source>
        <dbReference type="SAM" id="MobiDB-lite"/>
    </source>
</evidence>
<proteinExistence type="predicted"/>
<comment type="caution">
    <text evidence="2">The sequence shown here is derived from an EMBL/GenBank/DDBJ whole genome shotgun (WGS) entry which is preliminary data.</text>
</comment>
<dbReference type="AlphaFoldDB" id="A0A4Z2EDM5"/>
<organism evidence="2 3">
    <name type="scientific">Liparis tanakae</name>
    <name type="common">Tanaka's snailfish</name>
    <dbReference type="NCBI Taxonomy" id="230148"/>
    <lineage>
        <taxon>Eukaryota</taxon>
        <taxon>Metazoa</taxon>
        <taxon>Chordata</taxon>
        <taxon>Craniata</taxon>
        <taxon>Vertebrata</taxon>
        <taxon>Euteleostomi</taxon>
        <taxon>Actinopterygii</taxon>
        <taxon>Neopterygii</taxon>
        <taxon>Teleostei</taxon>
        <taxon>Neoteleostei</taxon>
        <taxon>Acanthomorphata</taxon>
        <taxon>Eupercaria</taxon>
        <taxon>Perciformes</taxon>
        <taxon>Cottioidei</taxon>
        <taxon>Cottales</taxon>
        <taxon>Liparidae</taxon>
        <taxon>Liparis</taxon>
    </lineage>
</organism>
<dbReference type="EMBL" id="SRLO01009773">
    <property type="protein sequence ID" value="TNN26660.1"/>
    <property type="molecule type" value="Genomic_DNA"/>
</dbReference>
<name>A0A4Z2EDM5_9TELE</name>
<gene>
    <name evidence="2" type="ORF">EYF80_063205</name>
</gene>
<reference evidence="2 3" key="1">
    <citation type="submission" date="2019-03" db="EMBL/GenBank/DDBJ databases">
        <title>First draft genome of Liparis tanakae, snailfish: a comprehensive survey of snailfish specific genes.</title>
        <authorList>
            <person name="Kim W."/>
            <person name="Song I."/>
            <person name="Jeong J.-H."/>
            <person name="Kim D."/>
            <person name="Kim S."/>
            <person name="Ryu S."/>
            <person name="Song J.Y."/>
            <person name="Lee S.K."/>
        </authorList>
    </citation>
    <scope>NUCLEOTIDE SEQUENCE [LARGE SCALE GENOMIC DNA]</scope>
    <source>
        <tissue evidence="2">Muscle</tissue>
    </source>
</reference>
<protein>
    <submittedName>
        <fullName evidence="2">Uncharacterized protein</fullName>
    </submittedName>
</protein>
<evidence type="ECO:0000313" key="3">
    <source>
        <dbReference type="Proteomes" id="UP000314294"/>
    </source>
</evidence>
<dbReference type="Proteomes" id="UP000314294">
    <property type="component" value="Unassembled WGS sequence"/>
</dbReference>
<accession>A0A4Z2EDM5</accession>
<keyword evidence="3" id="KW-1185">Reference proteome</keyword>
<feature type="region of interest" description="Disordered" evidence="1">
    <location>
        <begin position="79"/>
        <end position="113"/>
    </location>
</feature>
<sequence>MPKVWTRLPWAMAYLRVPFGPSSGSRAVTVAMVAPTVSGPSLSTVTYSSSGNSGALSFSSTMWTEMVVEVWRRENSDDRSVRGVQNLMGGPELSKGSRPSEEQTNSSDMDRGPGAPRWIHRSRFWFWFCCALSATSGGKRERGHEHERESAWRSVLINNSFTELEFQENNEV</sequence>
<evidence type="ECO:0000313" key="2">
    <source>
        <dbReference type="EMBL" id="TNN26660.1"/>
    </source>
</evidence>